<evidence type="ECO:0000256" key="1">
    <source>
        <dbReference type="SAM" id="Coils"/>
    </source>
</evidence>
<feature type="region of interest" description="Disordered" evidence="2">
    <location>
        <begin position="303"/>
        <end position="359"/>
    </location>
</feature>
<protein>
    <submittedName>
        <fullName evidence="3">Uncharacterized protein</fullName>
    </submittedName>
</protein>
<name>A0ABR1VEJ1_9PEZI</name>
<organism evidence="3 4">
    <name type="scientific">Apiospora phragmitis</name>
    <dbReference type="NCBI Taxonomy" id="2905665"/>
    <lineage>
        <taxon>Eukaryota</taxon>
        <taxon>Fungi</taxon>
        <taxon>Dikarya</taxon>
        <taxon>Ascomycota</taxon>
        <taxon>Pezizomycotina</taxon>
        <taxon>Sordariomycetes</taxon>
        <taxon>Xylariomycetidae</taxon>
        <taxon>Amphisphaeriales</taxon>
        <taxon>Apiosporaceae</taxon>
        <taxon>Apiospora</taxon>
    </lineage>
</organism>
<feature type="compositionally biased region" description="Polar residues" evidence="2">
    <location>
        <begin position="40"/>
        <end position="51"/>
    </location>
</feature>
<feature type="region of interest" description="Disordered" evidence="2">
    <location>
        <begin position="1"/>
        <end position="171"/>
    </location>
</feature>
<feature type="compositionally biased region" description="Low complexity" evidence="2">
    <location>
        <begin position="1"/>
        <end position="11"/>
    </location>
</feature>
<gene>
    <name evidence="3" type="ORF">PG994_006255</name>
</gene>
<evidence type="ECO:0000313" key="4">
    <source>
        <dbReference type="Proteomes" id="UP001480595"/>
    </source>
</evidence>
<keyword evidence="4" id="KW-1185">Reference proteome</keyword>
<dbReference type="GeneID" id="92090727"/>
<dbReference type="Proteomes" id="UP001480595">
    <property type="component" value="Unassembled WGS sequence"/>
</dbReference>
<feature type="compositionally biased region" description="Acidic residues" evidence="2">
    <location>
        <begin position="148"/>
        <end position="160"/>
    </location>
</feature>
<feature type="coiled-coil region" evidence="1">
    <location>
        <begin position="176"/>
        <end position="242"/>
    </location>
</feature>
<feature type="compositionally biased region" description="Polar residues" evidence="2">
    <location>
        <begin position="119"/>
        <end position="129"/>
    </location>
</feature>
<feature type="compositionally biased region" description="Acidic residues" evidence="2">
    <location>
        <begin position="132"/>
        <end position="141"/>
    </location>
</feature>
<evidence type="ECO:0000313" key="3">
    <source>
        <dbReference type="EMBL" id="KAK8069639.1"/>
    </source>
</evidence>
<sequence length="417" mass="45565">MTMDLSSNSSDEGSDNESDNGSIEVVNKSKWDPPLDDSNESTAAETVSSLRDNGEGPSRPAQAAGGSPDDGGDGSDNGSSNSGRSVGGSGGGPSRLPQAPGGPPDDDGDDSGNGTSNPRSDSGYGSCNHSGDEDDDNDGDESVTPAIIEEEDDDDDEAYFSEDGPNNGDDITLWSHEKLIVEYRRKEDEIRDIKERGNRRIAHLRRTINDLRHRIREKDGSIAAFENSIIQLQREIQELRDRNRGIRPPPTSWTRLWRERDPYAVVYKAACQQLNMSQVTTNVHPQLTLSARRLGERQMRAAYSLDGGGDGHDNDNDNDNMPVDGEGANDGGGSDNESELFVRQDSPAPPAGQDVMPRRPFNFNGLDRDIQEHIFRYLFVKTDLVHCLSRLDPGNPPLVGKPLHRFFWAVIGSVPLP</sequence>
<reference evidence="3 4" key="1">
    <citation type="submission" date="2023-01" db="EMBL/GenBank/DDBJ databases">
        <title>Analysis of 21 Apiospora genomes using comparative genomics revels a genus with tremendous synthesis potential of carbohydrate active enzymes and secondary metabolites.</title>
        <authorList>
            <person name="Sorensen T."/>
        </authorList>
    </citation>
    <scope>NUCLEOTIDE SEQUENCE [LARGE SCALE GENOMIC DNA]</scope>
    <source>
        <strain evidence="3 4">CBS 135458</strain>
    </source>
</reference>
<evidence type="ECO:0000256" key="2">
    <source>
        <dbReference type="SAM" id="MobiDB-lite"/>
    </source>
</evidence>
<dbReference type="RefSeq" id="XP_066716933.1">
    <property type="nucleotide sequence ID" value="XM_066857664.1"/>
</dbReference>
<accession>A0ABR1VEJ1</accession>
<keyword evidence="1" id="KW-0175">Coiled coil</keyword>
<dbReference type="EMBL" id="JAQQWL010000006">
    <property type="protein sequence ID" value="KAK8069639.1"/>
    <property type="molecule type" value="Genomic_DNA"/>
</dbReference>
<comment type="caution">
    <text evidence="3">The sequence shown here is derived from an EMBL/GenBank/DDBJ whole genome shotgun (WGS) entry which is preliminary data.</text>
</comment>
<proteinExistence type="predicted"/>